<dbReference type="GeneID" id="20820574"/>
<protein>
    <submittedName>
        <fullName evidence="2">Uncharacterized protein</fullName>
    </submittedName>
</protein>
<reference evidence="2" key="1">
    <citation type="submission" date="2013-12" db="EMBL/GenBank/DDBJ databases">
        <title>The Genome Sequence of Aphanomyces astaci APO3.</title>
        <authorList>
            <consortium name="The Broad Institute Genomics Platform"/>
            <person name="Russ C."/>
            <person name="Tyler B."/>
            <person name="van West P."/>
            <person name="Dieguez-Uribeondo J."/>
            <person name="Young S.K."/>
            <person name="Zeng Q."/>
            <person name="Gargeya S."/>
            <person name="Fitzgerald M."/>
            <person name="Abouelleil A."/>
            <person name="Alvarado L."/>
            <person name="Chapman S.B."/>
            <person name="Gainer-Dewar J."/>
            <person name="Goldberg J."/>
            <person name="Griggs A."/>
            <person name="Gujja S."/>
            <person name="Hansen M."/>
            <person name="Howarth C."/>
            <person name="Imamovic A."/>
            <person name="Ireland A."/>
            <person name="Larimer J."/>
            <person name="McCowan C."/>
            <person name="Murphy C."/>
            <person name="Pearson M."/>
            <person name="Poon T.W."/>
            <person name="Priest M."/>
            <person name="Roberts A."/>
            <person name="Saif S."/>
            <person name="Shea T."/>
            <person name="Sykes S."/>
            <person name="Wortman J."/>
            <person name="Nusbaum C."/>
            <person name="Birren B."/>
        </authorList>
    </citation>
    <scope>NUCLEOTIDE SEQUENCE [LARGE SCALE GENOMIC DNA]</scope>
    <source>
        <strain evidence="2">APO3</strain>
    </source>
</reference>
<dbReference type="AlphaFoldDB" id="W4FCW0"/>
<dbReference type="VEuPathDB" id="FungiDB:H257_18578"/>
<organism evidence="2">
    <name type="scientific">Aphanomyces astaci</name>
    <name type="common">Crayfish plague agent</name>
    <dbReference type="NCBI Taxonomy" id="112090"/>
    <lineage>
        <taxon>Eukaryota</taxon>
        <taxon>Sar</taxon>
        <taxon>Stramenopiles</taxon>
        <taxon>Oomycota</taxon>
        <taxon>Saprolegniomycetes</taxon>
        <taxon>Saprolegniales</taxon>
        <taxon>Verrucalvaceae</taxon>
        <taxon>Aphanomyces</taxon>
    </lineage>
</organism>
<dbReference type="OrthoDB" id="153068at2759"/>
<evidence type="ECO:0000256" key="1">
    <source>
        <dbReference type="SAM" id="MobiDB-lite"/>
    </source>
</evidence>
<accession>W4FCW0</accession>
<feature type="region of interest" description="Disordered" evidence="1">
    <location>
        <begin position="897"/>
        <end position="925"/>
    </location>
</feature>
<dbReference type="RefSeq" id="XP_009845973.1">
    <property type="nucleotide sequence ID" value="XM_009847671.1"/>
</dbReference>
<sequence length="1246" mass="139747">MAHFLGASQIDIRTAFGWLDGGIREFGLGKGSILAVMHIGYYMDVLIRQQQGLQDRVRISNQFTGQSASGGVFGADKSFLFYLSPYAYAAVALNDGLGNPQPIRVVSPSEGFRHLDIHQGTHNQWEDTTRTELQYIINAVWIPSVLYRTAISNAISIAPALDIIFRKTARRVLRLPQDHPNSWFYDHTDGLGLVHCERLSHSQRLYQFLRIANDRGSPAHDILMESLEAYQTESGLTDHPLAFRIPPPASDTTFIGTLLRDLAAFNPALIITTQWHQPPASRPQRPNDRPIWAHLTPAFSTTLISINRSHTNKVRWVGDITNEKGTMLLSLPSLCTKYGWNRATLQRFTPIWDAIPTVTPHNPPPILRQQTIQWGSQHSGQPLPLPPLPTLPRPHLPYLEQPLGRTFFTPSRGFEAIHVPLRAMLVIPHHLTHRNGRPDTLSYRIGRRTSLQTRHTPAGPEIAVTFWHELRKGTDIWYSPTPREARSRLRLVPIAGCAILTGDLLRTSSTQRHKFIPWTETTWTHPGTHHTHRGNNNRALIASTAMHRADQAQLPHAHHTPPHATPACSACYRIADTTVCMDCGQWHHPACIPHCQVVLRHSTPTYGIHTFPLRAARTHSVGDGSVTNQGKQSAHGTWSYLGSDGTTLTGYIRIHPDHITPTRCEVHSLLAGLHHSGDTALQICDNTTAIGLVIMARSLKRRGGQPRYSNIHRVELRSLMALLNPEAFAGDWIRAHQDSTSTTDPVLRATAPWLGAIYSRHDWHAAQASKPDARRTIQPLRLNTGELCKWDLPALSFYWRAICYTLHTNVRKHRIQPRWEPHCRTCPDFPDTQEHRFGLTHPQCPAATSLMQDLLLATQAREYLHWLDTSPMADTKSKTLPQLGTLHASYLPKTLCTRPPHAPSPRTPPTDDARTSCHPTTLESTQCRTPGGLLPRWLYHTALGCVPLLAPRDFWFSQWMGGPNGATFQGPLEAPPLCTIPRPPTYHHWWIDTTHHPFSTPEGSQGHTQANSPPITWLLTIPTGQITLRNPSSIHHVTTPQWGKLTTSNPVHIHIGFLTTGTTPDLLTPAQHHWTEALRPLDATHWLHRPQPIILSTTPADASTTNPKILTAPTHCLHWASSTSRLSTNTHMTHAATSRLQHICTAGELPLLTEVNNNIRLKRHHHHAYPMGHDRRIRARRAHLTAKTLRWHSRRLSLLHPAIPPPIGYADPTLLPPRHSPAPGYHLQRLKRSVPLEPTQSGFSSS</sequence>
<evidence type="ECO:0000313" key="2">
    <source>
        <dbReference type="EMBL" id="ETV64543.1"/>
    </source>
</evidence>
<proteinExistence type="predicted"/>
<dbReference type="EMBL" id="KI913293">
    <property type="protein sequence ID" value="ETV64543.1"/>
    <property type="molecule type" value="Genomic_DNA"/>
</dbReference>
<gene>
    <name evidence="2" type="ORF">H257_18578</name>
</gene>
<name>W4FCW0_APHAT</name>